<gene>
    <name evidence="4" type="ORF">CLUMA_CG006299</name>
</gene>
<evidence type="ECO:0000313" key="5">
    <source>
        <dbReference type="Proteomes" id="UP000183832"/>
    </source>
</evidence>
<name>A0A1J1HY76_9DIPT</name>
<evidence type="ECO:0000256" key="1">
    <source>
        <dbReference type="SAM" id="MobiDB-lite"/>
    </source>
</evidence>
<sequence length="661" mass="72941">MINAKIHRLGIGIVLLAILCSVSATRMNTKSGRSLMTWLRSMRTKRNGESTSDRVYTLADAIPGEPDRDYPILSEIPDTAFSCDGRPGGYYADIEARCQVFRVCANTANDTAKGFAFLCPNGTLFNQEFFVCDWYKNVNCQNSENFYKLNELIGDTMASLPKSELMTSAREIIMFPQQTPSFTGGNDIYSEYPRELGTQLGINGNSPSRGTSNLGQPISGSINLPTSPSFATSPGSGSGTQNGPRNGGDLNGGPQRGTNGGTVYVNSLGQLSTDSDSGFDPKKSFILKPDRDSTYDQDNRIPSNSFETLKGIGNSYSFGFPGHNAPTRGSEDLSEPVDPSAFGSDDKYLPPYTNEQNKQLYTYPHNRQPQNVNGFQGVQPQHTGEINTQLAEKSPKYEAPHVYGPTAQTQSAPKTNNYKSSDYPSPSQQPSAQPQSYPQQSTYTSPSRFQQPAAAAAAAAPTQQSYAQPSTPFQQSPSSASQSRYQQLNAEQRPQQGSQQNNNGQHYNHHQQKNNYHPNRSYQQPQQPQPFRPQNFGQNQNAERRISNGNQYQQNQPQNRNGQFNNGRGQSNEAFLRGLLQDNTPIHANKGKLVELIERLFIPPNQNDRVVSADVIHSPARESYTFTYPDSYGSASNSRNAYQSSNSRYHQHGSQCGHRGY</sequence>
<accession>A0A1J1HY76</accession>
<keyword evidence="5" id="KW-1185">Reference proteome</keyword>
<dbReference type="InterPro" id="IPR002557">
    <property type="entry name" value="Chitin-bd_dom"/>
</dbReference>
<reference evidence="4 5" key="1">
    <citation type="submission" date="2015-04" db="EMBL/GenBank/DDBJ databases">
        <authorList>
            <person name="Syromyatnikov M.Y."/>
            <person name="Popov V.N."/>
        </authorList>
    </citation>
    <scope>NUCLEOTIDE SEQUENCE [LARGE SCALE GENOMIC DNA]</scope>
</reference>
<dbReference type="AlphaFoldDB" id="A0A1J1HY76"/>
<dbReference type="STRING" id="568069.A0A1J1HY76"/>
<feature type="compositionally biased region" description="Polar residues" evidence="1">
    <location>
        <begin position="633"/>
        <end position="654"/>
    </location>
</feature>
<feature type="compositionally biased region" description="Polar residues" evidence="1">
    <location>
        <begin position="406"/>
        <end position="419"/>
    </location>
</feature>
<evidence type="ECO:0000259" key="3">
    <source>
        <dbReference type="PROSITE" id="PS50940"/>
    </source>
</evidence>
<feature type="compositionally biased region" description="Basic and acidic residues" evidence="1">
    <location>
        <begin position="279"/>
        <end position="299"/>
    </location>
</feature>
<organism evidence="4 5">
    <name type="scientific">Clunio marinus</name>
    <dbReference type="NCBI Taxonomy" id="568069"/>
    <lineage>
        <taxon>Eukaryota</taxon>
        <taxon>Metazoa</taxon>
        <taxon>Ecdysozoa</taxon>
        <taxon>Arthropoda</taxon>
        <taxon>Hexapoda</taxon>
        <taxon>Insecta</taxon>
        <taxon>Pterygota</taxon>
        <taxon>Neoptera</taxon>
        <taxon>Endopterygota</taxon>
        <taxon>Diptera</taxon>
        <taxon>Nematocera</taxon>
        <taxon>Chironomoidea</taxon>
        <taxon>Chironomidae</taxon>
        <taxon>Clunio</taxon>
    </lineage>
</organism>
<evidence type="ECO:0000313" key="4">
    <source>
        <dbReference type="EMBL" id="CRK92907.1"/>
    </source>
</evidence>
<proteinExistence type="predicted"/>
<feature type="region of interest" description="Disordered" evidence="1">
    <location>
        <begin position="633"/>
        <end position="661"/>
    </location>
</feature>
<feature type="compositionally biased region" description="Low complexity" evidence="1">
    <location>
        <begin position="513"/>
        <end position="526"/>
    </location>
</feature>
<evidence type="ECO:0000256" key="2">
    <source>
        <dbReference type="SAM" id="SignalP"/>
    </source>
</evidence>
<feature type="region of interest" description="Disordered" evidence="1">
    <location>
        <begin position="551"/>
        <end position="570"/>
    </location>
</feature>
<feature type="compositionally biased region" description="Low complexity" evidence="1">
    <location>
        <begin position="494"/>
        <end position="506"/>
    </location>
</feature>
<dbReference type="PANTHER" id="PTHR22933">
    <property type="entry name" value="FI18007P1-RELATED"/>
    <property type="match status" value="1"/>
</dbReference>
<dbReference type="OrthoDB" id="6514762at2759"/>
<feature type="chain" id="PRO_5013017945" evidence="2">
    <location>
        <begin position="25"/>
        <end position="661"/>
    </location>
</feature>
<dbReference type="Proteomes" id="UP000183832">
    <property type="component" value="Unassembled WGS sequence"/>
</dbReference>
<feature type="region of interest" description="Disordered" evidence="1">
    <location>
        <begin position="199"/>
        <end position="302"/>
    </location>
</feature>
<dbReference type="GO" id="GO:0008061">
    <property type="term" value="F:chitin binding"/>
    <property type="evidence" value="ECO:0007669"/>
    <property type="project" value="InterPro"/>
</dbReference>
<feature type="compositionally biased region" description="Polar residues" evidence="1">
    <location>
        <begin position="264"/>
        <end position="276"/>
    </location>
</feature>
<feature type="signal peptide" evidence="2">
    <location>
        <begin position="1"/>
        <end position="24"/>
    </location>
</feature>
<dbReference type="Gene3D" id="2.170.140.10">
    <property type="entry name" value="Chitin binding domain"/>
    <property type="match status" value="1"/>
</dbReference>
<feature type="region of interest" description="Disordered" evidence="1">
    <location>
        <begin position="321"/>
        <end position="353"/>
    </location>
</feature>
<dbReference type="InterPro" id="IPR052976">
    <property type="entry name" value="Scoloptoxin-like"/>
</dbReference>
<keyword evidence="2" id="KW-0732">Signal</keyword>
<feature type="region of interest" description="Disordered" evidence="1">
    <location>
        <begin position="397"/>
        <end position="537"/>
    </location>
</feature>
<feature type="domain" description="Chitin-binding type-2" evidence="3">
    <location>
        <begin position="80"/>
        <end position="142"/>
    </location>
</feature>
<dbReference type="PANTHER" id="PTHR22933:SF31">
    <property type="entry name" value="FI18007P1"/>
    <property type="match status" value="1"/>
</dbReference>
<dbReference type="InterPro" id="IPR036508">
    <property type="entry name" value="Chitin-bd_dom_sf"/>
</dbReference>
<dbReference type="EMBL" id="CVRI01000035">
    <property type="protein sequence ID" value="CRK92907.1"/>
    <property type="molecule type" value="Genomic_DNA"/>
</dbReference>
<feature type="compositionally biased region" description="Gly residues" evidence="1">
    <location>
        <begin position="236"/>
        <end position="260"/>
    </location>
</feature>
<dbReference type="GO" id="GO:0005576">
    <property type="term" value="C:extracellular region"/>
    <property type="evidence" value="ECO:0007669"/>
    <property type="project" value="InterPro"/>
</dbReference>
<dbReference type="Pfam" id="PF01607">
    <property type="entry name" value="CBM_14"/>
    <property type="match status" value="1"/>
</dbReference>
<protein>
    <submittedName>
        <fullName evidence="4">CLUMA_CG006299, isoform A</fullName>
    </submittedName>
</protein>
<dbReference type="PROSITE" id="PS50940">
    <property type="entry name" value="CHIT_BIND_II"/>
    <property type="match status" value="1"/>
</dbReference>
<feature type="compositionally biased region" description="Polar residues" evidence="1">
    <location>
        <begin position="200"/>
        <end position="235"/>
    </location>
</feature>
<dbReference type="SMART" id="SM00494">
    <property type="entry name" value="ChtBD2"/>
    <property type="match status" value="1"/>
</dbReference>
<feature type="compositionally biased region" description="Low complexity" evidence="1">
    <location>
        <begin position="420"/>
        <end position="487"/>
    </location>
</feature>
<dbReference type="SUPFAM" id="SSF57625">
    <property type="entry name" value="Invertebrate chitin-binding proteins"/>
    <property type="match status" value="1"/>
</dbReference>